<keyword evidence="2" id="KW-1185">Reference proteome</keyword>
<evidence type="ECO:0000313" key="2">
    <source>
        <dbReference type="Proteomes" id="UP000009096"/>
    </source>
</evidence>
<dbReference type="HOGENOM" id="CLU_1740669_0_0_1"/>
<dbReference type="GeneID" id="30069927"/>
<dbReference type="EMBL" id="CM000581">
    <property type="protein sequence ID" value="EWG54226.1"/>
    <property type="molecule type" value="Genomic_DNA"/>
</dbReference>
<dbReference type="RefSeq" id="XP_018760417.1">
    <property type="nucleotide sequence ID" value="XM_018901833.1"/>
</dbReference>
<sequence length="150" mass="16389">MSEMIKIAQKLAEEGPATLNTIQDANEAAEETLRTHRGEKPLNPGQFGPKLGKAIKILTPEEAAAIANFNAAISEIDKGVQGLSVKLNTGIIPLEDWWQSTKNYMNQGKWVDAADNIHGMLTAVPDFQAKKYNTKPFAQSLQQVLEAISD</sequence>
<dbReference type="AlphaFoldDB" id="W7MSZ9"/>
<proteinExistence type="predicted"/>
<organism evidence="1 2">
    <name type="scientific">Gibberella moniliformis (strain M3125 / FGSC 7600)</name>
    <name type="common">Maize ear and stalk rot fungus</name>
    <name type="synonym">Fusarium verticillioides</name>
    <dbReference type="NCBI Taxonomy" id="334819"/>
    <lineage>
        <taxon>Eukaryota</taxon>
        <taxon>Fungi</taxon>
        <taxon>Dikarya</taxon>
        <taxon>Ascomycota</taxon>
        <taxon>Pezizomycotina</taxon>
        <taxon>Sordariomycetes</taxon>
        <taxon>Hypocreomycetidae</taxon>
        <taxon>Hypocreales</taxon>
        <taxon>Nectriaceae</taxon>
        <taxon>Fusarium</taxon>
        <taxon>Fusarium fujikuroi species complex</taxon>
    </lineage>
</organism>
<reference evidence="1 2" key="1">
    <citation type="journal article" date="2010" name="Nature">
        <title>Comparative genomics reveals mobile pathogenicity chromosomes in Fusarium.</title>
        <authorList>
            <person name="Ma L.J."/>
            <person name="van der Does H.C."/>
            <person name="Borkovich K.A."/>
            <person name="Coleman J.J."/>
            <person name="Daboussi M.J."/>
            <person name="Di Pietro A."/>
            <person name="Dufresne M."/>
            <person name="Freitag M."/>
            <person name="Grabherr M."/>
            <person name="Henrissat B."/>
            <person name="Houterman P.M."/>
            <person name="Kang S."/>
            <person name="Shim W.B."/>
            <person name="Woloshuk C."/>
            <person name="Xie X."/>
            <person name="Xu J.R."/>
            <person name="Antoniw J."/>
            <person name="Baker S.E."/>
            <person name="Bluhm B.H."/>
            <person name="Breakspear A."/>
            <person name="Brown D.W."/>
            <person name="Butchko R.A."/>
            <person name="Chapman S."/>
            <person name="Coulson R."/>
            <person name="Coutinho P.M."/>
            <person name="Danchin E.G."/>
            <person name="Diener A."/>
            <person name="Gale L.R."/>
            <person name="Gardiner D.M."/>
            <person name="Goff S."/>
            <person name="Hammond-Kosack K.E."/>
            <person name="Hilburn K."/>
            <person name="Hua-Van A."/>
            <person name="Jonkers W."/>
            <person name="Kazan K."/>
            <person name="Kodira C.D."/>
            <person name="Koehrsen M."/>
            <person name="Kumar L."/>
            <person name="Lee Y.H."/>
            <person name="Li L."/>
            <person name="Manners J.M."/>
            <person name="Miranda-Saavedra D."/>
            <person name="Mukherjee M."/>
            <person name="Park G."/>
            <person name="Park J."/>
            <person name="Park S.Y."/>
            <person name="Proctor R.H."/>
            <person name="Regev A."/>
            <person name="Ruiz-Roldan M.C."/>
            <person name="Sain D."/>
            <person name="Sakthikumar S."/>
            <person name="Sykes S."/>
            <person name="Schwartz D.C."/>
            <person name="Turgeon B.G."/>
            <person name="Wapinski I."/>
            <person name="Yoder O."/>
            <person name="Young S."/>
            <person name="Zeng Q."/>
            <person name="Zhou S."/>
            <person name="Galagan J."/>
            <person name="Cuomo C.A."/>
            <person name="Kistler H.C."/>
            <person name="Rep M."/>
        </authorList>
    </citation>
    <scope>NUCLEOTIDE SEQUENCE [LARGE SCALE GENOMIC DNA]</scope>
    <source>
        <strain evidence="2">M3125 / FGSC 7600</strain>
    </source>
</reference>
<protein>
    <submittedName>
        <fullName evidence="1">Uncharacterized protein</fullName>
    </submittedName>
</protein>
<evidence type="ECO:0000313" key="1">
    <source>
        <dbReference type="EMBL" id="EWG54226.1"/>
    </source>
</evidence>
<dbReference type="VEuPathDB" id="FungiDB:FVEG_12491"/>
<dbReference type="Proteomes" id="UP000009096">
    <property type="component" value="Chromosome 4"/>
</dbReference>
<dbReference type="KEGG" id="fvr:FVEG_12491"/>
<gene>
    <name evidence="1" type="ORF">FVEG_12491</name>
</gene>
<dbReference type="EMBL" id="DS022260">
    <property type="protein sequence ID" value="EWG54226.1"/>
    <property type="molecule type" value="Genomic_DNA"/>
</dbReference>
<name>W7MSZ9_GIBM7</name>
<accession>W7MSZ9</accession>